<dbReference type="EMBL" id="JABEZX010000011">
    <property type="protein sequence ID" value="MBA0569516.1"/>
    <property type="molecule type" value="Genomic_DNA"/>
</dbReference>
<accession>A0A7J8MXY9</accession>
<keyword evidence="3 8" id="KW-0732">Signal</keyword>
<feature type="chain" id="PRO_5029519754" evidence="8">
    <location>
        <begin position="21"/>
        <end position="106"/>
    </location>
</feature>
<comment type="similarity">
    <text evidence="6">Belongs to the DESIGUAL family.</text>
</comment>
<dbReference type="Pfam" id="PF06749">
    <property type="entry name" value="DUF1218"/>
    <property type="match status" value="1"/>
</dbReference>
<evidence type="ECO:0000256" key="1">
    <source>
        <dbReference type="ARBA" id="ARBA00004127"/>
    </source>
</evidence>
<feature type="signal peptide" evidence="8">
    <location>
        <begin position="1"/>
        <end position="20"/>
    </location>
</feature>
<sequence length="106" mass="11426">MARNACILICLLIIAMDITAGILGIEAEKAENKAMHLGKGLVECRNTSSQAYKLGFAALVLLSLAHVIGTLLGGFVCLWRKGSNPNKASVIKYLAVAFLIISWYVF</sequence>
<evidence type="ECO:0000256" key="2">
    <source>
        <dbReference type="ARBA" id="ARBA00022692"/>
    </source>
</evidence>
<dbReference type="InterPro" id="IPR009606">
    <property type="entry name" value="DEAL/Modifying_wall_lignin1/2"/>
</dbReference>
<keyword evidence="10" id="KW-1185">Reference proteome</keyword>
<keyword evidence="2 7" id="KW-0812">Transmembrane</keyword>
<evidence type="ECO:0000256" key="4">
    <source>
        <dbReference type="ARBA" id="ARBA00022989"/>
    </source>
</evidence>
<dbReference type="Proteomes" id="UP000593572">
    <property type="component" value="Unassembled WGS sequence"/>
</dbReference>
<evidence type="ECO:0000313" key="10">
    <source>
        <dbReference type="Proteomes" id="UP000593572"/>
    </source>
</evidence>
<dbReference type="InterPro" id="IPR052222">
    <property type="entry name" value="DESIGUAL"/>
</dbReference>
<keyword evidence="4 7" id="KW-1133">Transmembrane helix</keyword>
<evidence type="ECO:0000256" key="8">
    <source>
        <dbReference type="SAM" id="SignalP"/>
    </source>
</evidence>
<evidence type="ECO:0000313" key="9">
    <source>
        <dbReference type="EMBL" id="MBA0569516.1"/>
    </source>
</evidence>
<dbReference type="AlphaFoldDB" id="A0A7J8MXY9"/>
<evidence type="ECO:0000256" key="7">
    <source>
        <dbReference type="SAM" id="Phobius"/>
    </source>
</evidence>
<proteinExistence type="inferred from homology"/>
<dbReference type="PANTHER" id="PTHR31769">
    <property type="entry name" value="OS07G0462200 PROTEIN-RELATED"/>
    <property type="match status" value="1"/>
</dbReference>
<feature type="transmembrane region" description="Helical" evidence="7">
    <location>
        <begin position="51"/>
        <end position="78"/>
    </location>
</feature>
<evidence type="ECO:0000256" key="6">
    <source>
        <dbReference type="ARBA" id="ARBA00029467"/>
    </source>
</evidence>
<protein>
    <submittedName>
        <fullName evidence="9">Uncharacterized protein</fullName>
    </submittedName>
</protein>
<keyword evidence="5 7" id="KW-0472">Membrane</keyword>
<comment type="subcellular location">
    <subcellularLocation>
        <location evidence="1">Endomembrane system</location>
        <topology evidence="1">Multi-pass membrane protein</topology>
    </subcellularLocation>
</comment>
<evidence type="ECO:0000256" key="3">
    <source>
        <dbReference type="ARBA" id="ARBA00022729"/>
    </source>
</evidence>
<reference evidence="9 10" key="1">
    <citation type="journal article" date="2019" name="Genome Biol. Evol.">
        <title>Insights into the evolution of the New World diploid cottons (Gossypium, subgenus Houzingenia) based on genome sequencing.</title>
        <authorList>
            <person name="Grover C.E."/>
            <person name="Arick M.A. 2nd"/>
            <person name="Thrash A."/>
            <person name="Conover J.L."/>
            <person name="Sanders W.S."/>
            <person name="Peterson D.G."/>
            <person name="Frelichowski J.E."/>
            <person name="Scheffler J.A."/>
            <person name="Scheffler B.E."/>
            <person name="Wendel J.F."/>
        </authorList>
    </citation>
    <scope>NUCLEOTIDE SEQUENCE [LARGE SCALE GENOMIC DNA]</scope>
    <source>
        <strain evidence="9">157</strain>
        <tissue evidence="9">Leaf</tissue>
    </source>
</reference>
<name>A0A7J8MXY9_9ROSI</name>
<evidence type="ECO:0000256" key="5">
    <source>
        <dbReference type="ARBA" id="ARBA00023136"/>
    </source>
</evidence>
<gene>
    <name evidence="9" type="ORF">Golob_003237</name>
</gene>
<organism evidence="9 10">
    <name type="scientific">Gossypium lobatum</name>
    <dbReference type="NCBI Taxonomy" id="34289"/>
    <lineage>
        <taxon>Eukaryota</taxon>
        <taxon>Viridiplantae</taxon>
        <taxon>Streptophyta</taxon>
        <taxon>Embryophyta</taxon>
        <taxon>Tracheophyta</taxon>
        <taxon>Spermatophyta</taxon>
        <taxon>Magnoliopsida</taxon>
        <taxon>eudicotyledons</taxon>
        <taxon>Gunneridae</taxon>
        <taxon>Pentapetalae</taxon>
        <taxon>rosids</taxon>
        <taxon>malvids</taxon>
        <taxon>Malvales</taxon>
        <taxon>Malvaceae</taxon>
        <taxon>Malvoideae</taxon>
        <taxon>Gossypium</taxon>
    </lineage>
</organism>
<dbReference type="GO" id="GO:0012505">
    <property type="term" value="C:endomembrane system"/>
    <property type="evidence" value="ECO:0007669"/>
    <property type="project" value="UniProtKB-SubCell"/>
</dbReference>
<comment type="caution">
    <text evidence="9">The sequence shown here is derived from an EMBL/GenBank/DDBJ whole genome shotgun (WGS) entry which is preliminary data.</text>
</comment>
<feature type="transmembrane region" description="Helical" evidence="7">
    <location>
        <begin position="90"/>
        <end position="105"/>
    </location>
</feature>